<name>A0A165B004_EXIGL</name>
<dbReference type="AlphaFoldDB" id="A0A165B004"/>
<reference evidence="3 4" key="1">
    <citation type="journal article" date="2016" name="Mol. Biol. Evol.">
        <title>Comparative Genomics of Early-Diverging Mushroom-Forming Fungi Provides Insights into the Origins of Lignocellulose Decay Capabilities.</title>
        <authorList>
            <person name="Nagy L.G."/>
            <person name="Riley R."/>
            <person name="Tritt A."/>
            <person name="Adam C."/>
            <person name="Daum C."/>
            <person name="Floudas D."/>
            <person name="Sun H."/>
            <person name="Yadav J.S."/>
            <person name="Pangilinan J."/>
            <person name="Larsson K.H."/>
            <person name="Matsuura K."/>
            <person name="Barry K."/>
            <person name="Labutti K."/>
            <person name="Kuo R."/>
            <person name="Ohm R.A."/>
            <person name="Bhattacharya S.S."/>
            <person name="Shirouzu T."/>
            <person name="Yoshinaga Y."/>
            <person name="Martin F.M."/>
            <person name="Grigoriev I.V."/>
            <person name="Hibbett D.S."/>
        </authorList>
    </citation>
    <scope>NUCLEOTIDE SEQUENCE [LARGE SCALE GENOMIC DNA]</scope>
    <source>
        <strain evidence="3 4">HHB12029</strain>
    </source>
</reference>
<sequence length="453" mass="49548">MATGGSLLLQCERDGLALAAYRVAQDLDQNSRIDAVLQATDEILTSINIRLNRALRNVPVDDASSVLQPAAHDVDLCDDSAATSSRPTAAEHTDIKRSSSEIGDDSASAPMRLGGEHAAFMSPVAPPVVKLTPLVLLQPGLALADQQPCYHHTSLPSSVWTAILRFLPLSDLIRVSHVSSSWRTFVIPKPTLWSMLIAVPPAAFDGLSTFLARSDRSPVQLQLELDLTTMSSGLANELFEAITQHLHHIEQLSLRIMSSMLCVQAITDLLGRGALILRSIQFLAHPPVLITPSLFSEHAPLLRHAILSVASLTEWCPALEHLTSFASAPGDNNLLYKNLRALLSMCQGLVRLELAAPLHCNRITPIRNKLESFTVSEYQPSTVSATLRAVDHEKIERITVIHISADSFNSFLKTFDVCVIDHLAMARTSDYSSLAFIDEDERSRIFPTARIVL</sequence>
<dbReference type="EMBL" id="KV426591">
    <property type="protein sequence ID" value="KZV79592.1"/>
    <property type="molecule type" value="Genomic_DNA"/>
</dbReference>
<dbReference type="OrthoDB" id="3266451at2759"/>
<gene>
    <name evidence="3" type="ORF">EXIGLDRAFT_782116</name>
</gene>
<dbReference type="PROSITE" id="PS50181">
    <property type="entry name" value="FBOX"/>
    <property type="match status" value="1"/>
</dbReference>
<dbReference type="InterPro" id="IPR001810">
    <property type="entry name" value="F-box_dom"/>
</dbReference>
<protein>
    <recommendedName>
        <fullName evidence="2">F-box domain-containing protein</fullName>
    </recommendedName>
</protein>
<evidence type="ECO:0000313" key="4">
    <source>
        <dbReference type="Proteomes" id="UP000077266"/>
    </source>
</evidence>
<organism evidence="3 4">
    <name type="scientific">Exidia glandulosa HHB12029</name>
    <dbReference type="NCBI Taxonomy" id="1314781"/>
    <lineage>
        <taxon>Eukaryota</taxon>
        <taxon>Fungi</taxon>
        <taxon>Dikarya</taxon>
        <taxon>Basidiomycota</taxon>
        <taxon>Agaricomycotina</taxon>
        <taxon>Agaricomycetes</taxon>
        <taxon>Auriculariales</taxon>
        <taxon>Exidiaceae</taxon>
        <taxon>Exidia</taxon>
    </lineage>
</organism>
<dbReference type="InParanoid" id="A0A165B004"/>
<keyword evidence="4" id="KW-1185">Reference proteome</keyword>
<dbReference type="Gene3D" id="1.20.1280.50">
    <property type="match status" value="1"/>
</dbReference>
<accession>A0A165B004</accession>
<feature type="compositionally biased region" description="Basic and acidic residues" evidence="1">
    <location>
        <begin position="89"/>
        <end position="99"/>
    </location>
</feature>
<dbReference type="Pfam" id="PF12937">
    <property type="entry name" value="F-box-like"/>
    <property type="match status" value="1"/>
</dbReference>
<evidence type="ECO:0000259" key="2">
    <source>
        <dbReference type="PROSITE" id="PS50181"/>
    </source>
</evidence>
<dbReference type="InterPro" id="IPR036047">
    <property type="entry name" value="F-box-like_dom_sf"/>
</dbReference>
<evidence type="ECO:0000313" key="3">
    <source>
        <dbReference type="EMBL" id="KZV79592.1"/>
    </source>
</evidence>
<feature type="region of interest" description="Disordered" evidence="1">
    <location>
        <begin position="78"/>
        <end position="107"/>
    </location>
</feature>
<dbReference type="SUPFAM" id="SSF81383">
    <property type="entry name" value="F-box domain"/>
    <property type="match status" value="1"/>
</dbReference>
<evidence type="ECO:0000256" key="1">
    <source>
        <dbReference type="SAM" id="MobiDB-lite"/>
    </source>
</evidence>
<feature type="domain" description="F-box" evidence="2">
    <location>
        <begin position="149"/>
        <end position="196"/>
    </location>
</feature>
<dbReference type="Proteomes" id="UP000077266">
    <property type="component" value="Unassembled WGS sequence"/>
</dbReference>
<proteinExistence type="predicted"/>